<dbReference type="GO" id="GO:0042262">
    <property type="term" value="P:DNA protection"/>
    <property type="evidence" value="ECO:0007669"/>
    <property type="project" value="InterPro"/>
</dbReference>
<dbReference type="AlphaFoldDB" id="A0A1A9WW70"/>
<dbReference type="GO" id="GO:0003690">
    <property type="term" value="F:double-stranded DNA binding"/>
    <property type="evidence" value="ECO:0007669"/>
    <property type="project" value="InterPro"/>
</dbReference>
<organism evidence="2 3">
    <name type="scientific">Glossina brevipalpis</name>
    <dbReference type="NCBI Taxonomy" id="37001"/>
    <lineage>
        <taxon>Eukaryota</taxon>
        <taxon>Metazoa</taxon>
        <taxon>Ecdysozoa</taxon>
        <taxon>Arthropoda</taxon>
        <taxon>Hexapoda</taxon>
        <taxon>Insecta</taxon>
        <taxon>Pterygota</taxon>
        <taxon>Neoptera</taxon>
        <taxon>Endopterygota</taxon>
        <taxon>Diptera</taxon>
        <taxon>Brachycera</taxon>
        <taxon>Muscomorpha</taxon>
        <taxon>Hippoboscoidea</taxon>
        <taxon>Glossinidae</taxon>
        <taxon>Glossina</taxon>
    </lineage>
</organism>
<dbReference type="STRING" id="37001.A0A1A9WW70"/>
<keyword evidence="3" id="KW-1185">Reference proteome</keyword>
<proteinExistence type="predicted"/>
<evidence type="ECO:0000256" key="1">
    <source>
        <dbReference type="SAM" id="MobiDB-lite"/>
    </source>
</evidence>
<protein>
    <submittedName>
        <fullName evidence="2">Uncharacterized protein</fullName>
    </submittedName>
</protein>
<dbReference type="Gene3D" id="1.20.5.170">
    <property type="match status" value="1"/>
</dbReference>
<dbReference type="Proteomes" id="UP000091820">
    <property type="component" value="Unassembled WGS sequence"/>
</dbReference>
<evidence type="ECO:0000313" key="3">
    <source>
        <dbReference type="Proteomes" id="UP000091820"/>
    </source>
</evidence>
<reference evidence="3" key="1">
    <citation type="submission" date="2014-03" db="EMBL/GenBank/DDBJ databases">
        <authorList>
            <person name="Aksoy S."/>
            <person name="Warren W."/>
            <person name="Wilson R.K."/>
        </authorList>
    </citation>
    <scope>NUCLEOTIDE SEQUENCE [LARGE SCALE GENOMIC DNA]</scope>
    <source>
        <strain evidence="3">IAEA</strain>
    </source>
</reference>
<feature type="region of interest" description="Disordered" evidence="1">
    <location>
        <begin position="226"/>
        <end position="305"/>
    </location>
</feature>
<dbReference type="Pfam" id="PF07352">
    <property type="entry name" value="Phage_Mu_Gam"/>
    <property type="match status" value="1"/>
</dbReference>
<evidence type="ECO:0000313" key="2">
    <source>
        <dbReference type="EnsemblMetazoa" id="GBRI034710-PA"/>
    </source>
</evidence>
<accession>A0A1A9WW70</accession>
<reference evidence="2" key="2">
    <citation type="submission" date="2020-05" db="UniProtKB">
        <authorList>
            <consortium name="EnsemblMetazoa"/>
        </authorList>
    </citation>
    <scope>IDENTIFICATION</scope>
    <source>
        <strain evidence="2">IAEA</strain>
    </source>
</reference>
<sequence length="305" mass="34158">MAKKITRLKASAASCTPQTREQVINDIKNLGDIQREMTRLETQINDEIARLTHQHAADIEAMKARITLLQKGIQTWCEANREELTQNGKTKTANLITGEVSWRNRPPSISLKGMDDILQALEENGQTDCIIRKAQLDKNALLKNQDTIQRLNIRGITFRNQLEDFIITPFEQEATRHLNPAQADIIQQPESGEWGVDLLLACPHCGQSYSAWVLNWDVVPLKGTLTSNTTIKDSTDDPTKIPAVNPYCRPQSQAGRHDLPPDAAQANRENIGKSPEYRSTGSGVKRPESQRLPYPAPSSQYKKAD</sequence>
<dbReference type="EnsemblMetazoa" id="GBRI034710-RA">
    <property type="protein sequence ID" value="GBRI034710-PA"/>
    <property type="gene ID" value="GBRI034710"/>
</dbReference>
<dbReference type="VEuPathDB" id="VectorBase:GBRI034710"/>
<name>A0A1A9WW70_9MUSC</name>
<dbReference type="InterPro" id="IPR009951">
    <property type="entry name" value="Host-nuc_inhib_Gam"/>
</dbReference>
<dbReference type="SUPFAM" id="SSF161266">
    <property type="entry name" value="Gam-like"/>
    <property type="match status" value="1"/>
</dbReference>